<dbReference type="Pfam" id="PF03573">
    <property type="entry name" value="OprD"/>
    <property type="match status" value="1"/>
</dbReference>
<keyword evidence="3 4" id="KW-0732">Signal</keyword>
<dbReference type="InterPro" id="IPR023614">
    <property type="entry name" value="Porin_dom_sf"/>
</dbReference>
<reference evidence="5" key="1">
    <citation type="journal article" date="2020" name="mSystems">
        <title>Genome- and Community-Level Interaction Insights into Carbon Utilization and Element Cycling Functions of Hydrothermarchaeota in Hydrothermal Sediment.</title>
        <authorList>
            <person name="Zhou Z."/>
            <person name="Liu Y."/>
            <person name="Xu W."/>
            <person name="Pan J."/>
            <person name="Luo Z.H."/>
            <person name="Li M."/>
        </authorList>
    </citation>
    <scope>NUCLEOTIDE SEQUENCE [LARGE SCALE GENOMIC DNA]</scope>
    <source>
        <strain evidence="5">HyVt-324</strain>
    </source>
</reference>
<dbReference type="EMBL" id="DRFO01000017">
    <property type="protein sequence ID" value="HDZ56254.1"/>
    <property type="molecule type" value="Genomic_DNA"/>
</dbReference>
<name>A0A7V1FS80_9GAMM</name>
<sequence length="431" mass="47033">MKEYTMKNAVKWSSVALAVALGNGLIASQALAQTTERAEGIVEGATATLSNRTMYFSRDFRSPGDRQSKREEAATGFVLDFASGFSEGPIGLGFDVTAMSGIKLDSSPDRANTGILPVDEDGSAPNEYSEIRGAVKANILTDTTLRYGVHFPENPVIAYDDARLLPSHYSGYSVTNESIEGLFVEAGRMNSRGDMASSSQGDDEGVFRFSEENDKVIYLGGTYTLNDALAATLYTSKADELWKRHFAGLSHTAALSDVFSLTTELAHYQTSDEDGGVNYDNKASSLGLTLGAGNHGFTLAYQHMGGDTGYLYEDGAIFLANSVQYADFNAKDERSYQARYDYDFAGLGLPGLTFMTRYITSDNIDAAHEGLADESRDGRWERDTNISYTVQNGSLEGVNVLWRNATVRQDEAFDGDIDENRLIVSYSWDLL</sequence>
<gene>
    <name evidence="5" type="ORF">ENH64_07200</name>
</gene>
<accession>A0A7V1FS80</accession>
<feature type="chain" id="PRO_5031447244" evidence="4">
    <location>
        <begin position="33"/>
        <end position="431"/>
    </location>
</feature>
<evidence type="ECO:0000313" key="5">
    <source>
        <dbReference type="EMBL" id="HDZ56254.1"/>
    </source>
</evidence>
<comment type="caution">
    <text evidence="5">The sequence shown here is derived from an EMBL/GenBank/DDBJ whole genome shotgun (WGS) entry which is preliminary data.</text>
</comment>
<protein>
    <submittedName>
        <fullName evidence="5">OprD family porin</fullName>
    </submittedName>
</protein>
<comment type="similarity">
    <text evidence="1">Belongs to the outer membrane porin (Opr) (TC 1.B.25) family.</text>
</comment>
<dbReference type="GO" id="GO:0016020">
    <property type="term" value="C:membrane"/>
    <property type="evidence" value="ECO:0007669"/>
    <property type="project" value="InterPro"/>
</dbReference>
<feature type="signal peptide" evidence="4">
    <location>
        <begin position="1"/>
        <end position="32"/>
    </location>
</feature>
<proteinExistence type="inferred from homology"/>
<dbReference type="PANTHER" id="PTHR34596">
    <property type="entry name" value="CHITOPORIN"/>
    <property type="match status" value="1"/>
</dbReference>
<evidence type="ECO:0000256" key="3">
    <source>
        <dbReference type="ARBA" id="ARBA00022729"/>
    </source>
</evidence>
<evidence type="ECO:0000256" key="1">
    <source>
        <dbReference type="ARBA" id="ARBA00009075"/>
    </source>
</evidence>
<dbReference type="Gene3D" id="2.40.160.10">
    <property type="entry name" value="Porin"/>
    <property type="match status" value="1"/>
</dbReference>
<dbReference type="AlphaFoldDB" id="A0A7V1FS80"/>
<dbReference type="GO" id="GO:0015288">
    <property type="term" value="F:porin activity"/>
    <property type="evidence" value="ECO:0007669"/>
    <property type="project" value="TreeGrafter"/>
</dbReference>
<organism evidence="5">
    <name type="scientific">Halopseudomonas xinjiangensis</name>
    <dbReference type="NCBI Taxonomy" id="487184"/>
    <lineage>
        <taxon>Bacteria</taxon>
        <taxon>Pseudomonadati</taxon>
        <taxon>Pseudomonadota</taxon>
        <taxon>Gammaproteobacteria</taxon>
        <taxon>Pseudomonadales</taxon>
        <taxon>Pseudomonadaceae</taxon>
        <taxon>Halopseudomonas</taxon>
    </lineage>
</organism>
<dbReference type="PANTHER" id="PTHR34596:SF2">
    <property type="entry name" value="CHITOPORIN"/>
    <property type="match status" value="1"/>
</dbReference>
<keyword evidence="2" id="KW-0813">Transport</keyword>
<dbReference type="InterPro" id="IPR005318">
    <property type="entry name" value="OM_porin_bac"/>
</dbReference>
<evidence type="ECO:0000256" key="4">
    <source>
        <dbReference type="SAM" id="SignalP"/>
    </source>
</evidence>
<evidence type="ECO:0000256" key="2">
    <source>
        <dbReference type="ARBA" id="ARBA00022448"/>
    </source>
</evidence>
<dbReference type="Proteomes" id="UP000885703">
    <property type="component" value="Unassembled WGS sequence"/>
</dbReference>